<dbReference type="AlphaFoldDB" id="A0A0K2TWV1"/>
<feature type="non-terminal residue" evidence="1">
    <location>
        <position position="1"/>
    </location>
</feature>
<name>A0A0K2TWV1_LEPSM</name>
<accession>A0A0K2TWV1</accession>
<protein>
    <submittedName>
        <fullName evidence="1">Uncharacterized protein</fullName>
    </submittedName>
</protein>
<proteinExistence type="predicted"/>
<organism evidence="1">
    <name type="scientific">Lepeophtheirus salmonis</name>
    <name type="common">Salmon louse</name>
    <name type="synonym">Caligus salmonis</name>
    <dbReference type="NCBI Taxonomy" id="72036"/>
    <lineage>
        <taxon>Eukaryota</taxon>
        <taxon>Metazoa</taxon>
        <taxon>Ecdysozoa</taxon>
        <taxon>Arthropoda</taxon>
        <taxon>Crustacea</taxon>
        <taxon>Multicrustacea</taxon>
        <taxon>Hexanauplia</taxon>
        <taxon>Copepoda</taxon>
        <taxon>Siphonostomatoida</taxon>
        <taxon>Caligidae</taxon>
        <taxon>Lepeophtheirus</taxon>
    </lineage>
</organism>
<evidence type="ECO:0000313" key="1">
    <source>
        <dbReference type="EMBL" id="CDW30325.1"/>
    </source>
</evidence>
<reference evidence="1" key="1">
    <citation type="submission" date="2014-05" db="EMBL/GenBank/DDBJ databases">
        <authorList>
            <person name="Chronopoulou M."/>
        </authorList>
    </citation>
    <scope>NUCLEOTIDE SEQUENCE</scope>
    <source>
        <tissue evidence="1">Whole organism</tissue>
    </source>
</reference>
<sequence>IIINFSYMISTELGTKSRASWNEYEVKKKDLKACYNLVGYQNAKILNS</sequence>
<dbReference type="EMBL" id="HACA01012964">
    <property type="protein sequence ID" value="CDW30325.1"/>
    <property type="molecule type" value="Transcribed_RNA"/>
</dbReference>